<name>Q6IKA3_DROME</name>
<organism evidence="1">
    <name type="scientific">Drosophila melanogaster</name>
    <name type="common">Fruit fly</name>
    <dbReference type="NCBI Taxonomy" id="7227"/>
    <lineage>
        <taxon>Eukaryota</taxon>
        <taxon>Metazoa</taxon>
        <taxon>Ecdysozoa</taxon>
        <taxon>Arthropoda</taxon>
        <taxon>Hexapoda</taxon>
        <taxon>Insecta</taxon>
        <taxon>Pterygota</taxon>
        <taxon>Neoptera</taxon>
        <taxon>Endopterygota</taxon>
        <taxon>Diptera</taxon>
        <taxon>Brachycera</taxon>
        <taxon>Muscomorpha</taxon>
        <taxon>Ephydroidea</taxon>
        <taxon>Drosophilidae</taxon>
        <taxon>Drosophila</taxon>
        <taxon>Sophophora</taxon>
    </lineage>
</organism>
<proteinExistence type="predicted"/>
<gene>
    <name evidence="1" type="ORF">HDC13011</name>
</gene>
<dbReference type="EMBL" id="BK002463">
    <property type="protein sequence ID" value="DAA03969.1"/>
    <property type="molecule type" value="Genomic_DNA"/>
</dbReference>
<accession>Q6IKA3</accession>
<protein>
    <submittedName>
        <fullName evidence="1">HDC13011</fullName>
    </submittedName>
</protein>
<reference evidence="1" key="1">
    <citation type="journal article" date="2003" name="Genome Biol.">
        <title>An integrated gene annotation and transcriptional profiling approach towards the full gene content of the Drosophila genome.</title>
        <authorList>
            <person name="Hild M."/>
            <person name="Beckmann B."/>
            <person name="Haas S.A."/>
            <person name="Koch B."/>
            <person name="Solovyev V."/>
            <person name="Busold C."/>
            <person name="Fellenberg K."/>
            <person name="Boutros M."/>
            <person name="Vingron M."/>
            <person name="Sauer F."/>
            <person name="Hoheisel J.D."/>
            <person name="Paro R."/>
        </authorList>
    </citation>
    <scope>NUCLEOTIDE SEQUENCE</scope>
</reference>
<dbReference type="AlphaFoldDB" id="Q6IKA3"/>
<evidence type="ECO:0000313" key="1">
    <source>
        <dbReference type="EMBL" id="DAA03969.1"/>
    </source>
</evidence>
<sequence>MSCQNFSFVRPTIDDGRSSRCLKTGFATIEQRLTFFTRGSPFQTFPKTISVNNLDKGACKEVGWKPIHVLVRLFGCSFAKAVPKLCLSPYVAGRSDWRWLHSDSGSHGSSRWLWVGGYSGYGGYRGKRAVKQKRNENFNLSKAEWGVLVVASVLTTLSEFRLDN</sequence>